<name>A0A1J0N1N3_STRIN</name>
<dbReference type="EMBL" id="CP007586">
    <property type="protein sequence ID" value="AHY16696.1"/>
    <property type="molecule type" value="Genomic_DNA"/>
</dbReference>
<accession>A0A1J0N1N3</accession>
<dbReference type="GeneID" id="35766643"/>
<keyword evidence="4" id="KW-1185">Reference proteome</keyword>
<dbReference type="OrthoDB" id="2216620at2"/>
<gene>
    <name evidence="3" type="ORF">DIY07_09920</name>
    <name evidence="2" type="ORF">DQ08_09705</name>
</gene>
<reference evidence="2 4" key="1">
    <citation type="journal article" date="2014" name="Genome Announc.">
        <title>Complete Genome Sequence of a Virulent Strain, Streptococcus iniae ISET0901, Isolated from Diseased Tilapia.</title>
        <authorList>
            <person name="Pridgeon J.W."/>
            <person name="Zhang D."/>
            <person name="Zhang L."/>
        </authorList>
    </citation>
    <scope>NUCLEOTIDE SEQUENCE [LARGE SCALE GENOMIC DNA]</scope>
    <source>
        <strain evidence="2 4">ISET0901</strain>
    </source>
</reference>
<dbReference type="Proteomes" id="UP000025245">
    <property type="component" value="Chromosome"/>
</dbReference>
<sequence>MRTFFHQKWVKRAGGFCAALLIISLVFTGIYCSKASLVNRYVKARSSQKATPFENIKGYLVWSDNNEQITNDEARYTNFDILDKSQREELATELKKATANDDVYVKSVGRKFFIFPDYRIAVKPMALTIKTNVPDVDILLNRKKVTVSTSEQFTTDLKRLPISDYTASLDGMYKDRKIEVSRKYDGQSKVIDLTVTFKNFTVTSNLKDGELYFDDSRVGTLREGEYKVVDYPITDASQVYVKKKFMDGDLLSKKARLSKVAEGANVELNVDNLLEQQKAGEYLIAAFNQLMAYTSSRKDPATLNDVFENGVDNVFYKGLKDSIKAKLETDSRRASSLAIPNIVLNNMTQVGKESYLLDFSATYVFGYSAETDPDKKTAGNITQDLNGKVTLKKSGNHYLVSQSGTKNITVTGETNQVKPPALVPEGSVGTWVLDKDNTIYTLTISEDGTVTRKTDYKDPKRKDETMTAKVVKFEDRGNHNYQLFFEQEVSGSIMIIGGGVGGSGVKYTQGVHLDGNSLTPVIWQTGSQSDFDFNKPASGFSMKKQ</sequence>
<reference evidence="3 5" key="2">
    <citation type="submission" date="2018-06" db="EMBL/GenBank/DDBJ databases">
        <title>Mutators as drivers of adaptation in pathogenic bacteria and a risk factor for host jumps and vaccine escape.</title>
        <authorList>
            <person name="Barnes A.C."/>
            <person name="Silayeva O."/>
        </authorList>
    </citation>
    <scope>NUCLEOTIDE SEQUENCE [LARGE SCALE GENOMIC DNA]</scope>
    <source>
        <strain evidence="3 5">QMA0445</strain>
    </source>
</reference>
<evidence type="ECO:0000313" key="3">
    <source>
        <dbReference type="EMBL" id="RLU54774.1"/>
    </source>
</evidence>
<protein>
    <recommendedName>
        <fullName evidence="1">TcaA 4th domain-containing protein</fullName>
    </recommendedName>
</protein>
<dbReference type="EMBL" id="QLQD01000083">
    <property type="protein sequence ID" value="RLU54774.1"/>
    <property type="molecule type" value="Genomic_DNA"/>
</dbReference>
<dbReference type="STRING" id="1346.BMF34_09665"/>
<evidence type="ECO:0000259" key="1">
    <source>
        <dbReference type="Pfam" id="PF22820"/>
    </source>
</evidence>
<feature type="domain" description="TcaA 4th" evidence="1">
    <location>
        <begin position="197"/>
        <end position="269"/>
    </location>
</feature>
<dbReference type="AlphaFoldDB" id="A0A1J0N1N3"/>
<dbReference type="eggNOG" id="COG4640">
    <property type="taxonomic scope" value="Bacteria"/>
</dbReference>
<dbReference type="KEGG" id="sio:DW64_09690"/>
<dbReference type="Pfam" id="PF22820">
    <property type="entry name" value="TcaA_3rd_4th"/>
    <property type="match status" value="1"/>
</dbReference>
<organism evidence="3 5">
    <name type="scientific">Streptococcus iniae</name>
    <name type="common">Streptococcus shiloi</name>
    <dbReference type="NCBI Taxonomy" id="1346"/>
    <lineage>
        <taxon>Bacteria</taxon>
        <taxon>Bacillati</taxon>
        <taxon>Bacillota</taxon>
        <taxon>Bacilli</taxon>
        <taxon>Lactobacillales</taxon>
        <taxon>Streptococcaceae</taxon>
        <taxon>Streptococcus</taxon>
    </lineage>
</organism>
<evidence type="ECO:0000313" key="2">
    <source>
        <dbReference type="EMBL" id="AHY16696.1"/>
    </source>
</evidence>
<dbReference type="InterPro" id="IPR054530">
    <property type="entry name" value="TcaA_4th"/>
</dbReference>
<evidence type="ECO:0000313" key="5">
    <source>
        <dbReference type="Proteomes" id="UP000269148"/>
    </source>
</evidence>
<dbReference type="KEGG" id="siz:SI82_09640"/>
<proteinExistence type="predicted"/>
<evidence type="ECO:0000313" key="4">
    <source>
        <dbReference type="Proteomes" id="UP000025245"/>
    </source>
</evidence>
<dbReference type="RefSeq" id="WP_016356200.1">
    <property type="nucleotide sequence ID" value="NZ_CP010783.1"/>
</dbReference>
<dbReference type="Proteomes" id="UP000269148">
    <property type="component" value="Unassembled WGS sequence"/>
</dbReference>
<dbReference type="KEGG" id="siq:DQ08_09705"/>